<dbReference type="Proteomes" id="UP001357485">
    <property type="component" value="Unassembled WGS sequence"/>
</dbReference>
<protein>
    <submittedName>
        <fullName evidence="6">Protein-lysine N-methyltransferase efm4</fullName>
    </submittedName>
</protein>
<name>A0ABR0M6T9_9PEZI</name>
<evidence type="ECO:0000259" key="5">
    <source>
        <dbReference type="Pfam" id="PF13847"/>
    </source>
</evidence>
<dbReference type="InterPro" id="IPR029063">
    <property type="entry name" value="SAM-dependent_MTases_sf"/>
</dbReference>
<feature type="domain" description="Methyltransferase" evidence="5">
    <location>
        <begin position="77"/>
        <end position="224"/>
    </location>
</feature>
<keyword evidence="2" id="KW-0489">Methyltransferase</keyword>
<keyword evidence="1" id="KW-0963">Cytoplasm</keyword>
<evidence type="ECO:0000256" key="4">
    <source>
        <dbReference type="ARBA" id="ARBA00022691"/>
    </source>
</evidence>
<dbReference type="CDD" id="cd02440">
    <property type="entry name" value="AdoMet_MTases"/>
    <property type="match status" value="1"/>
</dbReference>
<sequence length="258" mass="29259">WDEHFFHQRKNFIESNTADLCNDDASATSHDGTINWFAEYDAENKVLRFLDQLAHEGLLHKTPEDPAMPPDECLNLTKFLDLGTGNGHVLFALRDKGWKGPMLGVDYSDQSIELACLKEMARNPERSPGGPLEVDFKQWDVINEPYEPLKSTYVSGFDVVLDKGTFDAISLSDAVDDRGRRIYLRYREKVEPLISEGGFFLITSCNWTKSELTRLFESDQLKYHDSISYPSFTFGGVQGQAISSICFIKRSSRGVEPQ</sequence>
<dbReference type="SUPFAM" id="SSF53335">
    <property type="entry name" value="S-adenosyl-L-methionine-dependent methyltransferases"/>
    <property type="match status" value="1"/>
</dbReference>
<dbReference type="InterPro" id="IPR025714">
    <property type="entry name" value="Methyltranfer_dom"/>
</dbReference>
<evidence type="ECO:0000313" key="6">
    <source>
        <dbReference type="EMBL" id="KAK5288278.1"/>
    </source>
</evidence>
<feature type="non-terminal residue" evidence="6">
    <location>
        <position position="1"/>
    </location>
</feature>
<dbReference type="Pfam" id="PF13847">
    <property type="entry name" value="Methyltransf_31"/>
    <property type="match status" value="1"/>
</dbReference>
<organism evidence="6 7">
    <name type="scientific">Cryomyces antarcticus</name>
    <dbReference type="NCBI Taxonomy" id="329879"/>
    <lineage>
        <taxon>Eukaryota</taxon>
        <taxon>Fungi</taxon>
        <taxon>Dikarya</taxon>
        <taxon>Ascomycota</taxon>
        <taxon>Pezizomycotina</taxon>
        <taxon>Dothideomycetes</taxon>
        <taxon>Dothideomycetes incertae sedis</taxon>
        <taxon>Cryomyces</taxon>
    </lineage>
</organism>
<keyword evidence="3" id="KW-0808">Transferase</keyword>
<dbReference type="Gene3D" id="3.40.50.150">
    <property type="entry name" value="Vaccinia Virus protein VP39"/>
    <property type="match status" value="1"/>
</dbReference>
<evidence type="ECO:0000256" key="3">
    <source>
        <dbReference type="ARBA" id="ARBA00022679"/>
    </source>
</evidence>
<dbReference type="PANTHER" id="PTHR12843">
    <property type="entry name" value="PROTEIN-LYSINE N-METHYLTRANSFERASE METTL10"/>
    <property type="match status" value="1"/>
</dbReference>
<accession>A0ABR0M6T9</accession>
<dbReference type="EMBL" id="JAVRRA010000362">
    <property type="protein sequence ID" value="KAK5288278.1"/>
    <property type="molecule type" value="Genomic_DNA"/>
</dbReference>
<keyword evidence="4" id="KW-0949">S-adenosyl-L-methionine</keyword>
<keyword evidence="7" id="KW-1185">Reference proteome</keyword>
<reference evidence="6 7" key="1">
    <citation type="submission" date="2023-08" db="EMBL/GenBank/DDBJ databases">
        <title>Black Yeasts Isolated from many extreme environments.</title>
        <authorList>
            <person name="Coleine C."/>
            <person name="Stajich J.E."/>
            <person name="Selbmann L."/>
        </authorList>
    </citation>
    <scope>NUCLEOTIDE SEQUENCE [LARGE SCALE GENOMIC DNA]</scope>
    <source>
        <strain evidence="6 7">CCFEE 536</strain>
    </source>
</reference>
<evidence type="ECO:0000256" key="1">
    <source>
        <dbReference type="ARBA" id="ARBA00022490"/>
    </source>
</evidence>
<gene>
    <name evidence="6" type="primary">EFM4</name>
    <name evidence="6" type="ORF">LTR16_003442</name>
</gene>
<dbReference type="HAMAP" id="MF_03188">
    <property type="entry name" value="Methyltr_EFM4"/>
    <property type="match status" value="1"/>
</dbReference>
<dbReference type="PANTHER" id="PTHR12843:SF5">
    <property type="entry name" value="EEF1A LYSINE METHYLTRANSFERASE 2"/>
    <property type="match status" value="1"/>
</dbReference>
<proteinExistence type="inferred from homology"/>
<dbReference type="InterPro" id="IPR026635">
    <property type="entry name" value="Efm4/METTL10"/>
</dbReference>
<evidence type="ECO:0000256" key="2">
    <source>
        <dbReference type="ARBA" id="ARBA00022603"/>
    </source>
</evidence>
<comment type="caution">
    <text evidence="6">The sequence shown here is derived from an EMBL/GenBank/DDBJ whole genome shotgun (WGS) entry which is preliminary data.</text>
</comment>
<evidence type="ECO:0000313" key="7">
    <source>
        <dbReference type="Proteomes" id="UP001357485"/>
    </source>
</evidence>